<dbReference type="GO" id="GO:0043565">
    <property type="term" value="F:sequence-specific DNA binding"/>
    <property type="evidence" value="ECO:0007669"/>
    <property type="project" value="UniProtKB-ARBA"/>
</dbReference>
<dbReference type="InterPro" id="IPR036236">
    <property type="entry name" value="Znf_C2H2_sf"/>
</dbReference>
<dbReference type="Proteomes" id="UP000054359">
    <property type="component" value="Unassembled WGS sequence"/>
</dbReference>
<proteinExistence type="predicted"/>
<dbReference type="FunFam" id="3.30.160.60:FF:001732">
    <property type="entry name" value="Zgc:162936"/>
    <property type="match status" value="1"/>
</dbReference>
<name>A0A087T0U2_STEMI</name>
<dbReference type="PROSITE" id="PS50157">
    <property type="entry name" value="ZINC_FINGER_C2H2_2"/>
    <property type="match status" value="3"/>
</dbReference>
<dbReference type="AlphaFoldDB" id="A0A087T0U2"/>
<dbReference type="SMART" id="SM00355">
    <property type="entry name" value="ZnF_C2H2"/>
    <property type="match status" value="3"/>
</dbReference>
<keyword evidence="6" id="KW-0805">Transcription regulation</keyword>
<dbReference type="GO" id="GO:0045893">
    <property type="term" value="P:positive regulation of DNA-templated transcription"/>
    <property type="evidence" value="ECO:0007669"/>
    <property type="project" value="UniProtKB-ARBA"/>
</dbReference>
<evidence type="ECO:0000256" key="7">
    <source>
        <dbReference type="ARBA" id="ARBA00023163"/>
    </source>
</evidence>
<dbReference type="Pfam" id="PF13909">
    <property type="entry name" value="zf-H2C2_5"/>
    <property type="match status" value="1"/>
</dbReference>
<feature type="domain" description="C2H2-type" evidence="10">
    <location>
        <begin position="72"/>
        <end position="99"/>
    </location>
</feature>
<keyword evidence="8" id="KW-0539">Nucleus</keyword>
<organism evidence="11 12">
    <name type="scientific">Stegodyphus mimosarum</name>
    <name type="common">African social velvet spider</name>
    <dbReference type="NCBI Taxonomy" id="407821"/>
    <lineage>
        <taxon>Eukaryota</taxon>
        <taxon>Metazoa</taxon>
        <taxon>Ecdysozoa</taxon>
        <taxon>Arthropoda</taxon>
        <taxon>Chelicerata</taxon>
        <taxon>Arachnida</taxon>
        <taxon>Araneae</taxon>
        <taxon>Araneomorphae</taxon>
        <taxon>Entelegynae</taxon>
        <taxon>Eresoidea</taxon>
        <taxon>Eresidae</taxon>
        <taxon>Stegodyphus</taxon>
    </lineage>
</organism>
<reference evidence="11 12" key="1">
    <citation type="submission" date="2013-11" db="EMBL/GenBank/DDBJ databases">
        <title>Genome sequencing of Stegodyphus mimosarum.</title>
        <authorList>
            <person name="Bechsgaard J."/>
        </authorList>
    </citation>
    <scope>NUCLEOTIDE SEQUENCE [LARGE SCALE GENOMIC DNA]</scope>
</reference>
<dbReference type="Pfam" id="PF00096">
    <property type="entry name" value="zf-C2H2"/>
    <property type="match status" value="2"/>
</dbReference>
<evidence type="ECO:0000259" key="10">
    <source>
        <dbReference type="PROSITE" id="PS50157"/>
    </source>
</evidence>
<dbReference type="Gene3D" id="3.30.160.60">
    <property type="entry name" value="Classic Zinc Finger"/>
    <property type="match status" value="3"/>
</dbReference>
<evidence type="ECO:0000313" key="11">
    <source>
        <dbReference type="EMBL" id="KFM58731.1"/>
    </source>
</evidence>
<dbReference type="PANTHER" id="PTHR24394">
    <property type="entry name" value="ZINC FINGER PROTEIN"/>
    <property type="match status" value="1"/>
</dbReference>
<keyword evidence="12" id="KW-1185">Reference proteome</keyword>
<evidence type="ECO:0000256" key="1">
    <source>
        <dbReference type="ARBA" id="ARBA00004123"/>
    </source>
</evidence>
<dbReference type="GO" id="GO:0005694">
    <property type="term" value="C:chromosome"/>
    <property type="evidence" value="ECO:0007669"/>
    <property type="project" value="UniProtKB-ARBA"/>
</dbReference>
<protein>
    <submittedName>
        <fullName evidence="11">Chorion transcription factor Cf2</fullName>
    </submittedName>
</protein>
<evidence type="ECO:0000256" key="3">
    <source>
        <dbReference type="ARBA" id="ARBA00022737"/>
    </source>
</evidence>
<dbReference type="PROSITE" id="PS00028">
    <property type="entry name" value="ZINC_FINGER_C2H2_1"/>
    <property type="match status" value="1"/>
</dbReference>
<gene>
    <name evidence="11" type="ORF">X975_25796</name>
</gene>
<dbReference type="GO" id="GO:0005634">
    <property type="term" value="C:nucleus"/>
    <property type="evidence" value="ECO:0007669"/>
    <property type="project" value="UniProtKB-SubCell"/>
</dbReference>
<evidence type="ECO:0000256" key="5">
    <source>
        <dbReference type="ARBA" id="ARBA00022833"/>
    </source>
</evidence>
<comment type="subcellular location">
    <subcellularLocation>
        <location evidence="1">Nucleus</location>
    </subcellularLocation>
</comment>
<sequence length="118" mass="14014">MSCMKTEMYIAFFSLNYEMLKAFSIFIITDSLKPFEHFKSGVVHRCSYCSYTSPLKANVKRHLLVHTGEKPFSCNICQRRFAQKNYLQIHILAHTGERPYSCSFCQKRFTQKKYLQRH</sequence>
<keyword evidence="7" id="KW-0804">Transcription</keyword>
<evidence type="ECO:0000313" key="12">
    <source>
        <dbReference type="Proteomes" id="UP000054359"/>
    </source>
</evidence>
<dbReference type="OrthoDB" id="6478496at2759"/>
<keyword evidence="5" id="KW-0862">Zinc</keyword>
<accession>A0A087T0U2</accession>
<evidence type="ECO:0000256" key="4">
    <source>
        <dbReference type="ARBA" id="ARBA00022771"/>
    </source>
</evidence>
<evidence type="ECO:0000256" key="6">
    <source>
        <dbReference type="ARBA" id="ARBA00023015"/>
    </source>
</evidence>
<dbReference type="PANTHER" id="PTHR24394:SF44">
    <property type="entry name" value="ZINC FINGER PROTEIN 271-LIKE"/>
    <property type="match status" value="1"/>
</dbReference>
<dbReference type="EMBL" id="KK112870">
    <property type="protein sequence ID" value="KFM58731.1"/>
    <property type="molecule type" value="Genomic_DNA"/>
</dbReference>
<keyword evidence="4 9" id="KW-0863">Zinc-finger</keyword>
<keyword evidence="3" id="KW-0677">Repeat</keyword>
<feature type="domain" description="C2H2-type" evidence="10">
    <location>
        <begin position="100"/>
        <end position="118"/>
    </location>
</feature>
<dbReference type="InterPro" id="IPR013087">
    <property type="entry name" value="Znf_C2H2_type"/>
</dbReference>
<dbReference type="GO" id="GO:0008270">
    <property type="term" value="F:zinc ion binding"/>
    <property type="evidence" value="ECO:0007669"/>
    <property type="project" value="UniProtKB-KW"/>
</dbReference>
<evidence type="ECO:0000256" key="9">
    <source>
        <dbReference type="PROSITE-ProRule" id="PRU00042"/>
    </source>
</evidence>
<dbReference type="SUPFAM" id="SSF57667">
    <property type="entry name" value="beta-beta-alpha zinc fingers"/>
    <property type="match status" value="2"/>
</dbReference>
<keyword evidence="2" id="KW-0479">Metal-binding</keyword>
<evidence type="ECO:0000256" key="2">
    <source>
        <dbReference type="ARBA" id="ARBA00022723"/>
    </source>
</evidence>
<dbReference type="GO" id="GO:0000981">
    <property type="term" value="F:DNA-binding transcription factor activity, RNA polymerase II-specific"/>
    <property type="evidence" value="ECO:0007669"/>
    <property type="project" value="TreeGrafter"/>
</dbReference>
<feature type="domain" description="C2H2-type" evidence="10">
    <location>
        <begin position="44"/>
        <end position="71"/>
    </location>
</feature>
<feature type="non-terminal residue" evidence="11">
    <location>
        <position position="118"/>
    </location>
</feature>
<evidence type="ECO:0000256" key="8">
    <source>
        <dbReference type="ARBA" id="ARBA00023242"/>
    </source>
</evidence>
<dbReference type="OMA" id="TIRHHEV"/>
<dbReference type="STRING" id="407821.A0A087T0U2"/>
<dbReference type="FunFam" id="3.30.160.60:FF:000130">
    <property type="entry name" value="Spalt-like transcription factor 4"/>
    <property type="match status" value="1"/>
</dbReference>